<feature type="domain" description="Tetrapyrrole methylase" evidence="6">
    <location>
        <begin position="1"/>
        <end position="208"/>
    </location>
</feature>
<dbReference type="EMBL" id="JXBZ01000009">
    <property type="protein sequence ID" value="KJY48376.1"/>
    <property type="molecule type" value="Genomic_DNA"/>
</dbReference>
<dbReference type="AlphaFoldDB" id="A0A0F4KT37"/>
<proteinExistence type="predicted"/>
<dbReference type="InterPro" id="IPR035996">
    <property type="entry name" value="4pyrrol_Methylase_sf"/>
</dbReference>
<dbReference type="InterPro" id="IPR000878">
    <property type="entry name" value="4pyrrol_Mease"/>
</dbReference>
<sequence length="241" mass="25896">MLYVVGLGPGAESLMTQEALQIIEKVPTIVTYATYAKLISELIKDKNLVVTGMHGEIERCKKAIEIAAGGEDVAIVSSGDAGIYGMAGLVLELANKSDQKIDIQVIPGVTASIAAAAHLGAPLMNDFCHISLSDLMTPWEVITKRLAAAAAADFVICLYNPRSKGRPHHLRQAVDIILKYKSPATVVGVGKDVARSQEKKYLTTLKSLDDTQIDMTSIVIIGNKNTYVENGEMITPRGYVL</sequence>
<dbReference type="Pfam" id="PF00590">
    <property type="entry name" value="TP_methylase"/>
    <property type="match status" value="1"/>
</dbReference>
<evidence type="ECO:0000313" key="7">
    <source>
        <dbReference type="EMBL" id="KJY48376.1"/>
    </source>
</evidence>
<dbReference type="InterPro" id="IPR014776">
    <property type="entry name" value="4pyrrole_Mease_sub2"/>
</dbReference>
<dbReference type="OrthoDB" id="9772960at2"/>
<keyword evidence="8" id="KW-1185">Reference proteome</keyword>
<evidence type="ECO:0000259" key="6">
    <source>
        <dbReference type="Pfam" id="PF00590"/>
    </source>
</evidence>
<organism evidence="7 8">
    <name type="scientific">Bombilactobacillus mellis</name>
    <dbReference type="NCBI Taxonomy" id="1218508"/>
    <lineage>
        <taxon>Bacteria</taxon>
        <taxon>Bacillati</taxon>
        <taxon>Bacillota</taxon>
        <taxon>Bacilli</taxon>
        <taxon>Lactobacillales</taxon>
        <taxon>Lactobacillaceae</taxon>
        <taxon>Bombilactobacillus</taxon>
    </lineage>
</organism>
<dbReference type="Gene3D" id="3.30.950.10">
    <property type="entry name" value="Methyltransferase, Cobalt-precorrin-4 Transmethylase, Domain 2"/>
    <property type="match status" value="1"/>
</dbReference>
<dbReference type="CDD" id="cd11646">
    <property type="entry name" value="Precorrin_3B_C17_MT"/>
    <property type="match status" value="1"/>
</dbReference>
<dbReference type="NCBIfam" id="TIGR01466">
    <property type="entry name" value="cobJ_cbiH"/>
    <property type="match status" value="1"/>
</dbReference>
<dbReference type="Proteomes" id="UP000033695">
    <property type="component" value="Unassembled WGS sequence"/>
</dbReference>
<evidence type="ECO:0000256" key="2">
    <source>
        <dbReference type="ARBA" id="ARBA00022573"/>
    </source>
</evidence>
<dbReference type="PATRIC" id="fig|1218508.4.peg.1428"/>
<dbReference type="RefSeq" id="WP_045923263.1">
    <property type="nucleotide sequence ID" value="NZ_JBHTHW010000005.1"/>
</dbReference>
<dbReference type="PANTHER" id="PTHR47036:SF1">
    <property type="entry name" value="COBALT-FACTOR III C(17)-METHYLTRANSFERASE-RELATED"/>
    <property type="match status" value="1"/>
</dbReference>
<protein>
    <submittedName>
        <fullName evidence="7">Precorrin-3B C17-methyltransferase CbiH</fullName>
    </submittedName>
</protein>
<comment type="caution">
    <text evidence="7">The sequence shown here is derived from an EMBL/GenBank/DDBJ whole genome shotgun (WGS) entry which is preliminary data.</text>
</comment>
<keyword evidence="4 7" id="KW-0808">Transferase</keyword>
<dbReference type="HOGENOM" id="CLU_047948_2_0_9"/>
<keyword evidence="2" id="KW-0169">Cobalamin biosynthesis</keyword>
<keyword evidence="3 7" id="KW-0489">Methyltransferase</keyword>
<dbReference type="GO" id="GO:0009236">
    <property type="term" value="P:cobalamin biosynthetic process"/>
    <property type="evidence" value="ECO:0007669"/>
    <property type="project" value="UniProtKB-UniPathway"/>
</dbReference>
<evidence type="ECO:0000256" key="4">
    <source>
        <dbReference type="ARBA" id="ARBA00022679"/>
    </source>
</evidence>
<dbReference type="STRING" id="1218508.JG29_14360"/>
<name>A0A0F4KT37_9LACO</name>
<dbReference type="InterPro" id="IPR014777">
    <property type="entry name" value="4pyrrole_Mease_sub1"/>
</dbReference>
<dbReference type="GO" id="GO:0032259">
    <property type="term" value="P:methylation"/>
    <property type="evidence" value="ECO:0007669"/>
    <property type="project" value="UniProtKB-KW"/>
</dbReference>
<dbReference type="PANTHER" id="PTHR47036">
    <property type="entry name" value="COBALT-FACTOR III C(17)-METHYLTRANSFERASE-RELATED"/>
    <property type="match status" value="1"/>
</dbReference>
<dbReference type="InterPro" id="IPR006363">
    <property type="entry name" value="Cbl_synth_CobJ/CibH_dom"/>
</dbReference>
<dbReference type="InterPro" id="IPR051810">
    <property type="entry name" value="Precorrin_MeTrfase"/>
</dbReference>
<evidence type="ECO:0000256" key="3">
    <source>
        <dbReference type="ARBA" id="ARBA00022603"/>
    </source>
</evidence>
<gene>
    <name evidence="7" type="ORF">JG29_14360</name>
</gene>
<evidence type="ECO:0000256" key="5">
    <source>
        <dbReference type="ARBA" id="ARBA00022691"/>
    </source>
</evidence>
<dbReference type="Gene3D" id="3.40.1010.10">
    <property type="entry name" value="Cobalt-precorrin-4 Transmethylase, Domain 1"/>
    <property type="match status" value="1"/>
</dbReference>
<dbReference type="SUPFAM" id="SSF53790">
    <property type="entry name" value="Tetrapyrrole methylase"/>
    <property type="match status" value="1"/>
</dbReference>
<dbReference type="GO" id="GO:0008168">
    <property type="term" value="F:methyltransferase activity"/>
    <property type="evidence" value="ECO:0007669"/>
    <property type="project" value="UniProtKB-KW"/>
</dbReference>
<reference evidence="7 8" key="1">
    <citation type="submission" date="2014-12" db="EMBL/GenBank/DDBJ databases">
        <title>Comparative genomics of the lactic acid bacteria isolated from the honey bee gut.</title>
        <authorList>
            <person name="Ellegaard K.M."/>
            <person name="Tamarit D."/>
            <person name="Javelind E."/>
            <person name="Olofsson T."/>
            <person name="Andersson S.G."/>
            <person name="Vasquez A."/>
        </authorList>
    </citation>
    <scope>NUCLEOTIDE SEQUENCE [LARGE SCALE GENOMIC DNA]</scope>
    <source>
        <strain evidence="7 8">Hon2</strain>
    </source>
</reference>
<keyword evidence="5" id="KW-0949">S-adenosyl-L-methionine</keyword>
<accession>A0A0F4KT37</accession>
<evidence type="ECO:0000256" key="1">
    <source>
        <dbReference type="ARBA" id="ARBA00004953"/>
    </source>
</evidence>
<dbReference type="UniPathway" id="UPA00148"/>
<comment type="pathway">
    <text evidence="1">Cofactor biosynthesis; adenosylcobalamin biosynthesis.</text>
</comment>
<evidence type="ECO:0000313" key="8">
    <source>
        <dbReference type="Proteomes" id="UP000033695"/>
    </source>
</evidence>